<name>A0A081BLU2_9BACT</name>
<evidence type="ECO:0000259" key="4">
    <source>
        <dbReference type="PROSITE" id="PS50932"/>
    </source>
</evidence>
<dbReference type="PROSITE" id="PS00356">
    <property type="entry name" value="HTH_LACI_1"/>
    <property type="match status" value="1"/>
</dbReference>
<protein>
    <submittedName>
        <fullName evidence="5">Alanine racemase</fullName>
    </submittedName>
</protein>
<dbReference type="CDD" id="cd01392">
    <property type="entry name" value="HTH_LacI"/>
    <property type="match status" value="1"/>
</dbReference>
<sequence length="341" mass="37827">MAETIKTIADIAKLAGVSKSTVSRALNDNPLINEETRERIKAIAQEHQFEVHQGARCLSLNRSNTIALIIPIAHKPEEHLITDPFFVELLRGIMYGISGLEYDLLIVQPRKHNPQEIQRYIGSKRADGLIILGCHWYIKQISALNEQQNFPMIVWGGSPGQNICSVDCDNVTGGRLAVGHLLKLGRKRIAFIGGTPDESEVIARYQGYIKELQNAGFEIDPKLVAYGDYTSRTGYEQMQKLLQHVPDIDGVFACSDLMAIGVMEALREQGRQVPRDVSVVGFDDIPLAEYCSPPLTTVRQNIAKAGEVLVRNLVQYLTDGIITRTILPVELVVRKSSAVEA</sequence>
<gene>
    <name evidence="5" type="ORF">U14_02601</name>
</gene>
<keyword evidence="6" id="KW-1185">Reference proteome</keyword>
<accession>A0A081BLU2</accession>
<dbReference type="EMBL" id="DF820457">
    <property type="protein sequence ID" value="GAK51358.1"/>
    <property type="molecule type" value="Genomic_DNA"/>
</dbReference>
<reference evidence="5" key="1">
    <citation type="journal article" date="2015" name="PeerJ">
        <title>First genomic representation of candidate bacterial phylum KSB3 points to enhanced environmental sensing as a trigger of wastewater bulking.</title>
        <authorList>
            <person name="Sekiguchi Y."/>
            <person name="Ohashi A."/>
            <person name="Parks D.H."/>
            <person name="Yamauchi T."/>
            <person name="Tyson G.W."/>
            <person name="Hugenholtz P."/>
        </authorList>
    </citation>
    <scope>NUCLEOTIDE SEQUENCE [LARGE SCALE GENOMIC DNA]</scope>
</reference>
<dbReference type="PROSITE" id="PS50932">
    <property type="entry name" value="HTH_LACI_2"/>
    <property type="match status" value="1"/>
</dbReference>
<dbReference type="AlphaFoldDB" id="A0A081BLU2"/>
<dbReference type="Pfam" id="PF13377">
    <property type="entry name" value="Peripla_BP_3"/>
    <property type="match status" value="1"/>
</dbReference>
<dbReference type="HOGENOM" id="CLU_037628_6_1_0"/>
<dbReference type="Gene3D" id="1.10.260.40">
    <property type="entry name" value="lambda repressor-like DNA-binding domains"/>
    <property type="match status" value="1"/>
</dbReference>
<dbReference type="SUPFAM" id="SSF53822">
    <property type="entry name" value="Periplasmic binding protein-like I"/>
    <property type="match status" value="1"/>
</dbReference>
<dbReference type="STRING" id="1499966.U14_02601"/>
<evidence type="ECO:0000256" key="2">
    <source>
        <dbReference type="ARBA" id="ARBA00023125"/>
    </source>
</evidence>
<dbReference type="Gene3D" id="3.40.50.2300">
    <property type="match status" value="2"/>
</dbReference>
<dbReference type="Pfam" id="PF00356">
    <property type="entry name" value="LacI"/>
    <property type="match status" value="1"/>
</dbReference>
<dbReference type="InterPro" id="IPR046335">
    <property type="entry name" value="LacI/GalR-like_sensor"/>
</dbReference>
<dbReference type="InterPro" id="IPR010982">
    <property type="entry name" value="Lambda_DNA-bd_dom_sf"/>
</dbReference>
<dbReference type="PANTHER" id="PTHR30146:SF120">
    <property type="entry name" value="ALANINE RACEMASE"/>
    <property type="match status" value="1"/>
</dbReference>
<organism evidence="5">
    <name type="scientific">Candidatus Moduliflexus flocculans</name>
    <dbReference type="NCBI Taxonomy" id="1499966"/>
    <lineage>
        <taxon>Bacteria</taxon>
        <taxon>Candidatus Moduliflexota</taxon>
        <taxon>Candidatus Moduliflexia</taxon>
        <taxon>Candidatus Moduliflexales</taxon>
        <taxon>Candidatus Moduliflexaceae</taxon>
    </lineage>
</organism>
<dbReference type="PANTHER" id="PTHR30146">
    <property type="entry name" value="LACI-RELATED TRANSCRIPTIONAL REPRESSOR"/>
    <property type="match status" value="1"/>
</dbReference>
<dbReference type="CDD" id="cd06295">
    <property type="entry name" value="PBP1_CelR"/>
    <property type="match status" value="1"/>
</dbReference>
<dbReference type="InterPro" id="IPR000843">
    <property type="entry name" value="HTH_LacI"/>
</dbReference>
<dbReference type="GO" id="GO:0000976">
    <property type="term" value="F:transcription cis-regulatory region binding"/>
    <property type="evidence" value="ECO:0007669"/>
    <property type="project" value="TreeGrafter"/>
</dbReference>
<dbReference type="Proteomes" id="UP000030700">
    <property type="component" value="Unassembled WGS sequence"/>
</dbReference>
<dbReference type="SMART" id="SM00354">
    <property type="entry name" value="HTH_LACI"/>
    <property type="match status" value="1"/>
</dbReference>
<proteinExistence type="predicted"/>
<dbReference type="InterPro" id="IPR028082">
    <property type="entry name" value="Peripla_BP_I"/>
</dbReference>
<dbReference type="SUPFAM" id="SSF47413">
    <property type="entry name" value="lambda repressor-like DNA-binding domains"/>
    <property type="match status" value="1"/>
</dbReference>
<evidence type="ECO:0000313" key="6">
    <source>
        <dbReference type="Proteomes" id="UP000030700"/>
    </source>
</evidence>
<dbReference type="PRINTS" id="PR00036">
    <property type="entry name" value="HTHLACI"/>
</dbReference>
<evidence type="ECO:0000256" key="1">
    <source>
        <dbReference type="ARBA" id="ARBA00023015"/>
    </source>
</evidence>
<keyword evidence="3" id="KW-0804">Transcription</keyword>
<evidence type="ECO:0000256" key="3">
    <source>
        <dbReference type="ARBA" id="ARBA00023163"/>
    </source>
</evidence>
<dbReference type="GO" id="GO:0003700">
    <property type="term" value="F:DNA-binding transcription factor activity"/>
    <property type="evidence" value="ECO:0007669"/>
    <property type="project" value="TreeGrafter"/>
</dbReference>
<keyword evidence="2" id="KW-0238">DNA-binding</keyword>
<evidence type="ECO:0000313" key="5">
    <source>
        <dbReference type="EMBL" id="GAK51358.1"/>
    </source>
</evidence>
<feature type="domain" description="HTH lacI-type" evidence="4">
    <location>
        <begin position="6"/>
        <end position="60"/>
    </location>
</feature>
<keyword evidence="1" id="KW-0805">Transcription regulation</keyword>